<dbReference type="Proteomes" id="UP000590524">
    <property type="component" value="Unassembled WGS sequence"/>
</dbReference>
<comment type="similarity">
    <text evidence="2">Belongs to the MerT family.</text>
</comment>
<dbReference type="AlphaFoldDB" id="A0A7W6PXV5"/>
<keyword evidence="12 16" id="KW-0472">Membrane</keyword>
<evidence type="ECO:0000256" key="8">
    <source>
        <dbReference type="ARBA" id="ARBA00022692"/>
    </source>
</evidence>
<evidence type="ECO:0000256" key="16">
    <source>
        <dbReference type="SAM" id="Phobius"/>
    </source>
</evidence>
<feature type="transmembrane region" description="Helical" evidence="16">
    <location>
        <begin position="71"/>
        <end position="88"/>
    </location>
</feature>
<dbReference type="Pfam" id="PF02411">
    <property type="entry name" value="MerT"/>
    <property type="match status" value="1"/>
</dbReference>
<sequence length="137" mass="14220">MSEYVRTAPARLTGKPEAGTSQGGQKLLMAGGILAALGASSCCILPLVLFSIGVSGAWIGNLTALAPYQPVFVAAALVFLAVGFWRVYRQPKVDCVEGSSCARPGASRIAKIGLWAATVLVFAAMAFPYAAPFLLDL</sequence>
<evidence type="ECO:0000256" key="7">
    <source>
        <dbReference type="ARBA" id="ARBA00022519"/>
    </source>
</evidence>
<evidence type="ECO:0000256" key="14">
    <source>
        <dbReference type="ARBA" id="ARBA00045720"/>
    </source>
</evidence>
<evidence type="ECO:0000256" key="10">
    <source>
        <dbReference type="ARBA" id="ARBA00022914"/>
    </source>
</evidence>
<feature type="transmembrane region" description="Helical" evidence="16">
    <location>
        <begin position="33"/>
        <end position="59"/>
    </location>
</feature>
<dbReference type="RefSeq" id="WP_069612004.1">
    <property type="nucleotide sequence ID" value="NZ_JACIEU010000023.1"/>
</dbReference>
<dbReference type="GO" id="GO:0015097">
    <property type="term" value="F:mercury ion transmembrane transporter activity"/>
    <property type="evidence" value="ECO:0007669"/>
    <property type="project" value="InterPro"/>
</dbReference>
<reference evidence="17 18" key="1">
    <citation type="submission" date="2020-08" db="EMBL/GenBank/DDBJ databases">
        <title>Genomic Encyclopedia of Type Strains, Phase IV (KMG-IV): sequencing the most valuable type-strain genomes for metagenomic binning, comparative biology and taxonomic classification.</title>
        <authorList>
            <person name="Goeker M."/>
        </authorList>
    </citation>
    <scope>NUCLEOTIDE SEQUENCE [LARGE SCALE GENOMIC DNA]</scope>
    <source>
        <strain evidence="17 18">DSM 19371</strain>
    </source>
</reference>
<feature type="region of interest" description="Disordered" evidence="15">
    <location>
        <begin position="1"/>
        <end position="22"/>
    </location>
</feature>
<comment type="subcellular location">
    <subcellularLocation>
        <location evidence="1">Cell inner membrane</location>
        <topology evidence="1">Multi-pass membrane protein</topology>
    </subcellularLocation>
</comment>
<dbReference type="Gene3D" id="1.10.287.910">
    <property type="entry name" value="bacterial mercury transporter, merf"/>
    <property type="match status" value="1"/>
</dbReference>
<evidence type="ECO:0000313" key="18">
    <source>
        <dbReference type="Proteomes" id="UP000590524"/>
    </source>
</evidence>
<proteinExistence type="inferred from homology"/>
<evidence type="ECO:0000256" key="9">
    <source>
        <dbReference type="ARBA" id="ARBA00022723"/>
    </source>
</evidence>
<organism evidence="17 18">
    <name type="scientific">Sphingobium scionense</name>
    <dbReference type="NCBI Taxonomy" id="1404341"/>
    <lineage>
        <taxon>Bacteria</taxon>
        <taxon>Pseudomonadati</taxon>
        <taxon>Pseudomonadota</taxon>
        <taxon>Alphaproteobacteria</taxon>
        <taxon>Sphingomonadales</taxon>
        <taxon>Sphingomonadaceae</taxon>
        <taxon>Sphingobium</taxon>
    </lineage>
</organism>
<accession>A0A7W6PXV5</accession>
<dbReference type="InterPro" id="IPR003457">
    <property type="entry name" value="Transprt_MerT"/>
</dbReference>
<comment type="caution">
    <text evidence="17">The sequence shown here is derived from an EMBL/GenBank/DDBJ whole genome shotgun (WGS) entry which is preliminary data.</text>
</comment>
<evidence type="ECO:0000256" key="6">
    <source>
        <dbReference type="ARBA" id="ARBA00022475"/>
    </source>
</evidence>
<evidence type="ECO:0000256" key="1">
    <source>
        <dbReference type="ARBA" id="ARBA00004429"/>
    </source>
</evidence>
<evidence type="ECO:0000313" key="17">
    <source>
        <dbReference type="EMBL" id="MBB4150659.1"/>
    </source>
</evidence>
<keyword evidence="11 16" id="KW-1133">Transmembrane helix</keyword>
<name>A0A7W6PXV5_9SPHN</name>
<gene>
    <name evidence="17" type="ORF">GGQ90_004466</name>
</gene>
<keyword evidence="5" id="KW-0475">Mercuric resistance</keyword>
<evidence type="ECO:0000256" key="11">
    <source>
        <dbReference type="ARBA" id="ARBA00022989"/>
    </source>
</evidence>
<dbReference type="GO" id="GO:0005886">
    <property type="term" value="C:plasma membrane"/>
    <property type="evidence" value="ECO:0007669"/>
    <property type="project" value="UniProtKB-SubCell"/>
</dbReference>
<comment type="function">
    <text evidence="14">Involved in mercury resistance. Probably transfers a mercuric ion from the periplasmic Hg(2+)-binding protein MerP to the cytoplasmic mercuric reductase MerA.</text>
</comment>
<protein>
    <recommendedName>
        <fullName evidence="3">Mercuric transport protein MerT</fullName>
    </recommendedName>
    <alternativeName>
        <fullName evidence="13">Mercury ion transport protein</fullName>
    </alternativeName>
</protein>
<dbReference type="EMBL" id="JACIEU010000023">
    <property type="protein sequence ID" value="MBB4150659.1"/>
    <property type="molecule type" value="Genomic_DNA"/>
</dbReference>
<dbReference type="GO" id="GO:0046872">
    <property type="term" value="F:metal ion binding"/>
    <property type="evidence" value="ECO:0007669"/>
    <property type="project" value="UniProtKB-KW"/>
</dbReference>
<keyword evidence="7" id="KW-0997">Cell inner membrane</keyword>
<evidence type="ECO:0000256" key="2">
    <source>
        <dbReference type="ARBA" id="ARBA00008224"/>
    </source>
</evidence>
<keyword evidence="6" id="KW-1003">Cell membrane</keyword>
<evidence type="ECO:0000256" key="5">
    <source>
        <dbReference type="ARBA" id="ARBA00022466"/>
    </source>
</evidence>
<keyword evidence="4" id="KW-0813">Transport</keyword>
<evidence type="ECO:0000256" key="4">
    <source>
        <dbReference type="ARBA" id="ARBA00022448"/>
    </source>
</evidence>
<keyword evidence="10" id="KW-0476">Mercury</keyword>
<evidence type="ECO:0000256" key="12">
    <source>
        <dbReference type="ARBA" id="ARBA00023136"/>
    </source>
</evidence>
<evidence type="ECO:0000256" key="15">
    <source>
        <dbReference type="SAM" id="MobiDB-lite"/>
    </source>
</evidence>
<keyword evidence="18" id="KW-1185">Reference proteome</keyword>
<keyword evidence="9" id="KW-0479">Metal-binding</keyword>
<keyword evidence="8 16" id="KW-0812">Transmembrane</keyword>
<evidence type="ECO:0000256" key="13">
    <source>
        <dbReference type="ARBA" id="ARBA00030934"/>
    </source>
</evidence>
<evidence type="ECO:0000256" key="3">
    <source>
        <dbReference type="ARBA" id="ARBA00017053"/>
    </source>
</evidence>
<feature type="transmembrane region" description="Helical" evidence="16">
    <location>
        <begin position="109"/>
        <end position="131"/>
    </location>
</feature>